<accession>A0ABU1ZFY0</accession>
<feature type="signal peptide" evidence="1">
    <location>
        <begin position="1"/>
        <end position="21"/>
    </location>
</feature>
<feature type="chain" id="PRO_5046432329" evidence="1">
    <location>
        <begin position="22"/>
        <end position="51"/>
    </location>
</feature>
<gene>
    <name evidence="2" type="ORF">J2X16_004902</name>
</gene>
<reference evidence="2 3" key="1">
    <citation type="submission" date="2023-07" db="EMBL/GenBank/DDBJ databases">
        <title>Sorghum-associated microbial communities from plants grown in Nebraska, USA.</title>
        <authorList>
            <person name="Schachtman D."/>
        </authorList>
    </citation>
    <scope>NUCLEOTIDE SEQUENCE [LARGE SCALE GENOMIC DNA]</scope>
    <source>
        <strain evidence="2 3">BE310</strain>
    </source>
</reference>
<evidence type="ECO:0000256" key="1">
    <source>
        <dbReference type="SAM" id="SignalP"/>
    </source>
</evidence>
<dbReference type="RefSeq" id="WP_157275553.1">
    <property type="nucleotide sequence ID" value="NZ_JAVDXQ010000009.1"/>
</dbReference>
<evidence type="ECO:0000313" key="2">
    <source>
        <dbReference type="EMBL" id="MDR7299532.1"/>
    </source>
</evidence>
<protein>
    <submittedName>
        <fullName evidence="2">Uncharacterized protein</fullName>
    </submittedName>
</protein>
<keyword evidence="3" id="KW-1185">Reference proteome</keyword>
<evidence type="ECO:0000313" key="3">
    <source>
        <dbReference type="Proteomes" id="UP001180536"/>
    </source>
</evidence>
<sequence>MNNTRSLFTLITAATAVTALAAGLLLAISAPAPVAEDFGHTVVVTAAADEA</sequence>
<dbReference type="Proteomes" id="UP001180536">
    <property type="component" value="Unassembled WGS sequence"/>
</dbReference>
<dbReference type="EMBL" id="JAVDXQ010000009">
    <property type="protein sequence ID" value="MDR7299532.1"/>
    <property type="molecule type" value="Genomic_DNA"/>
</dbReference>
<comment type="caution">
    <text evidence="2">The sequence shown here is derived from an EMBL/GenBank/DDBJ whole genome shotgun (WGS) entry which is preliminary data.</text>
</comment>
<name>A0ABU1ZFY0_9BURK</name>
<proteinExistence type="predicted"/>
<keyword evidence="1" id="KW-0732">Signal</keyword>
<organism evidence="2 3">
    <name type="scientific">Pelomonas aquatica</name>
    <dbReference type="NCBI Taxonomy" id="431058"/>
    <lineage>
        <taxon>Bacteria</taxon>
        <taxon>Pseudomonadati</taxon>
        <taxon>Pseudomonadota</taxon>
        <taxon>Betaproteobacteria</taxon>
        <taxon>Burkholderiales</taxon>
        <taxon>Sphaerotilaceae</taxon>
        <taxon>Roseateles</taxon>
    </lineage>
</organism>